<keyword evidence="5" id="KW-1185">Reference proteome</keyword>
<dbReference type="PANTHER" id="PTHR37687">
    <property type="entry name" value="AGAP006772-PA"/>
    <property type="match status" value="1"/>
</dbReference>
<dbReference type="AlphaFoldDB" id="A0A9J6C631"/>
<feature type="compositionally biased region" description="Basic and acidic residues" evidence="2">
    <location>
        <begin position="262"/>
        <end position="272"/>
    </location>
</feature>
<accession>A0A9J6C631</accession>
<feature type="coiled-coil region" evidence="1">
    <location>
        <begin position="123"/>
        <end position="159"/>
    </location>
</feature>
<feature type="compositionally biased region" description="Basic and acidic residues" evidence="2">
    <location>
        <begin position="567"/>
        <end position="581"/>
    </location>
</feature>
<dbReference type="PANTHER" id="PTHR37687:SF1">
    <property type="entry name" value="AGAP006772-PA"/>
    <property type="match status" value="1"/>
</dbReference>
<keyword evidence="1" id="KW-0175">Coiled coil</keyword>
<evidence type="ECO:0000313" key="4">
    <source>
        <dbReference type="EMBL" id="KAG5677439.1"/>
    </source>
</evidence>
<feature type="compositionally biased region" description="Basic residues" evidence="2">
    <location>
        <begin position="449"/>
        <end position="458"/>
    </location>
</feature>
<comment type="caution">
    <text evidence="4">The sequence shown here is derived from an EMBL/GenBank/DDBJ whole genome shotgun (WGS) entry which is preliminary data.</text>
</comment>
<evidence type="ECO:0000256" key="1">
    <source>
        <dbReference type="SAM" id="Coils"/>
    </source>
</evidence>
<reference evidence="4" key="1">
    <citation type="submission" date="2021-03" db="EMBL/GenBank/DDBJ databases">
        <title>Chromosome level genome of the anhydrobiotic midge Polypedilum vanderplanki.</title>
        <authorList>
            <person name="Yoshida Y."/>
            <person name="Kikawada T."/>
            <person name="Gusev O."/>
        </authorList>
    </citation>
    <scope>NUCLEOTIDE SEQUENCE</scope>
    <source>
        <strain evidence="4">NIAS01</strain>
        <tissue evidence="4">Whole body or cell culture</tissue>
    </source>
</reference>
<proteinExistence type="predicted"/>
<organism evidence="4 5">
    <name type="scientific">Polypedilum vanderplanki</name>
    <name type="common">Sleeping chironomid midge</name>
    <dbReference type="NCBI Taxonomy" id="319348"/>
    <lineage>
        <taxon>Eukaryota</taxon>
        <taxon>Metazoa</taxon>
        <taxon>Ecdysozoa</taxon>
        <taxon>Arthropoda</taxon>
        <taxon>Hexapoda</taxon>
        <taxon>Insecta</taxon>
        <taxon>Pterygota</taxon>
        <taxon>Neoptera</taxon>
        <taxon>Endopterygota</taxon>
        <taxon>Diptera</taxon>
        <taxon>Nematocera</taxon>
        <taxon>Chironomoidea</taxon>
        <taxon>Chironomidae</taxon>
        <taxon>Chironominae</taxon>
        <taxon>Polypedilum</taxon>
        <taxon>Polypedilum</taxon>
    </lineage>
</organism>
<evidence type="ECO:0000256" key="2">
    <source>
        <dbReference type="SAM" id="MobiDB-lite"/>
    </source>
</evidence>
<protein>
    <submittedName>
        <fullName evidence="4">Uncharacterized protein</fullName>
    </submittedName>
</protein>
<feature type="region of interest" description="Disordered" evidence="2">
    <location>
        <begin position="567"/>
        <end position="620"/>
    </location>
</feature>
<name>A0A9J6C631_POLVA</name>
<gene>
    <name evidence="4" type="ORF">PVAND_007197</name>
</gene>
<sequence length="732" mass="86192">MILRHITFILIVLSVCQLTLQSPSPFSLQPAVEALNEREVQLALRDEIENGNLEDFIDNDDFEWNNDYEERGRGQRALPRYLSRTDYDDADYRKRSMYRKRDASVFRERARLPQQQHRRQQQAELAERFLKAIEEEREKEREEEYREELRNLWNRYQKEESNIEHELFNDENDLESDYPLNYEDDRRKKKRQRGEIEIAPYWNDKRSMPLLPWLPAQRKKRFPVTKRSPKTSEVDMARVVAETSDKVAKDLQGIFGNNSDNKNNKNDGEDDKKKKRKRSSDEIHGINTDKSHETKVEQQPPSNLNIEDKKRNVKRSAVNDDEDDEGDNENDNGEDEEGNDDDIDDSDDSEEDDSKRKKKKREAKKSLEIVGDENIPEKKISIKKKSIQWSNIFGFDRKKKSNGFMPMIMHKETEEKRRKRYWSDSDENYSREEDDDDEDDENEEDDDKKKRRRKKKRSKGEDRLDAMDRKLKTIENLIVEDTAKYYEHNNDLSPLEQKEMKNQLADRLATAYSIEKMRKAIGRLKQSIEFQKGLEQNLLGAENFNDADDKKKAKRVAIKKEKADFDNNDHEIDSPFKKINNDENNDLDDNDDDKKKKKKRSQKKSIDVINDETSPMSESYMGGSGSIFQNECPILDSIEKKCRGIDILSGAHQNLLEACGEHQLCYLCGDSELQCDYKYLYDVKELCRYNEKCKMNAAKALELLRHSSGNKFGPRECIRNPCLNSAIRSIGY</sequence>
<feature type="region of interest" description="Disordered" evidence="2">
    <location>
        <begin position="251"/>
        <end position="383"/>
    </location>
</feature>
<feature type="region of interest" description="Disordered" evidence="2">
    <location>
        <begin position="395"/>
        <end position="466"/>
    </location>
</feature>
<feature type="signal peptide" evidence="3">
    <location>
        <begin position="1"/>
        <end position="21"/>
    </location>
</feature>
<evidence type="ECO:0000256" key="3">
    <source>
        <dbReference type="SAM" id="SignalP"/>
    </source>
</evidence>
<keyword evidence="3" id="KW-0732">Signal</keyword>
<feature type="compositionally biased region" description="Acidic residues" evidence="2">
    <location>
        <begin position="424"/>
        <end position="446"/>
    </location>
</feature>
<evidence type="ECO:0000313" key="5">
    <source>
        <dbReference type="Proteomes" id="UP001107558"/>
    </source>
</evidence>
<dbReference type="InterPro" id="IPR038875">
    <property type="entry name" value="PLA2_conodipine-like"/>
</dbReference>
<feature type="compositionally biased region" description="Acidic residues" evidence="2">
    <location>
        <begin position="319"/>
        <end position="352"/>
    </location>
</feature>
<feature type="compositionally biased region" description="Basic and acidic residues" evidence="2">
    <location>
        <begin position="279"/>
        <end position="296"/>
    </location>
</feature>
<feature type="region of interest" description="Disordered" evidence="2">
    <location>
        <begin position="167"/>
        <end position="192"/>
    </location>
</feature>
<dbReference type="EMBL" id="JADBJN010000002">
    <property type="protein sequence ID" value="KAG5677439.1"/>
    <property type="molecule type" value="Genomic_DNA"/>
</dbReference>
<dbReference type="Proteomes" id="UP001107558">
    <property type="component" value="Chromosome 2"/>
</dbReference>
<dbReference type="OrthoDB" id="6138985at2759"/>
<feature type="chain" id="PRO_5039928240" evidence="3">
    <location>
        <begin position="22"/>
        <end position="732"/>
    </location>
</feature>